<evidence type="ECO:0000256" key="1">
    <source>
        <dbReference type="SAM" id="MobiDB-lite"/>
    </source>
</evidence>
<organism evidence="2 3">
    <name type="scientific">Corchorus olitorius</name>
    <dbReference type="NCBI Taxonomy" id="93759"/>
    <lineage>
        <taxon>Eukaryota</taxon>
        <taxon>Viridiplantae</taxon>
        <taxon>Streptophyta</taxon>
        <taxon>Embryophyta</taxon>
        <taxon>Tracheophyta</taxon>
        <taxon>Spermatophyta</taxon>
        <taxon>Magnoliopsida</taxon>
        <taxon>eudicotyledons</taxon>
        <taxon>Gunneridae</taxon>
        <taxon>Pentapetalae</taxon>
        <taxon>rosids</taxon>
        <taxon>malvids</taxon>
        <taxon>Malvales</taxon>
        <taxon>Malvaceae</taxon>
        <taxon>Grewioideae</taxon>
        <taxon>Apeibeae</taxon>
        <taxon>Corchorus</taxon>
    </lineage>
</organism>
<dbReference type="AlphaFoldDB" id="A0A1R3HLJ5"/>
<comment type="caution">
    <text evidence="2">The sequence shown here is derived from an EMBL/GenBank/DDBJ whole genome shotgun (WGS) entry which is preliminary data.</text>
</comment>
<reference evidence="3" key="1">
    <citation type="submission" date="2013-09" db="EMBL/GenBank/DDBJ databases">
        <title>Corchorus olitorius genome sequencing.</title>
        <authorList>
            <person name="Alam M."/>
            <person name="Haque M.S."/>
            <person name="Islam M.S."/>
            <person name="Emdad E.M."/>
            <person name="Islam M.M."/>
            <person name="Ahmed B."/>
            <person name="Halim A."/>
            <person name="Hossen Q.M.M."/>
            <person name="Hossain M.Z."/>
            <person name="Ahmed R."/>
            <person name="Khan M.M."/>
            <person name="Islam R."/>
            <person name="Rashid M.M."/>
            <person name="Khan S.A."/>
            <person name="Rahman M.S."/>
            <person name="Alam M."/>
            <person name="Yahiya A.S."/>
            <person name="Khan M.S."/>
            <person name="Azam M.S."/>
            <person name="Haque T."/>
            <person name="Lashkar M.Z.H."/>
            <person name="Akhand A.I."/>
            <person name="Morshed G."/>
            <person name="Roy S."/>
            <person name="Uddin K.S."/>
            <person name="Rabeya T."/>
            <person name="Hossain A.S."/>
            <person name="Chowdhury A."/>
            <person name="Snigdha A.R."/>
            <person name="Mortoza M.S."/>
            <person name="Matin S.A."/>
            <person name="Hoque S.M.E."/>
            <person name="Islam M.K."/>
            <person name="Roy D.K."/>
            <person name="Haider R."/>
            <person name="Moosa M.M."/>
            <person name="Elias S.M."/>
            <person name="Hasan A.M."/>
            <person name="Jahan S."/>
            <person name="Shafiuddin M."/>
            <person name="Mahmood N."/>
            <person name="Shommy N.S."/>
        </authorList>
    </citation>
    <scope>NUCLEOTIDE SEQUENCE [LARGE SCALE GENOMIC DNA]</scope>
    <source>
        <strain evidence="3">cv. O-4</strain>
    </source>
</reference>
<evidence type="ECO:0000313" key="3">
    <source>
        <dbReference type="Proteomes" id="UP000187203"/>
    </source>
</evidence>
<dbReference type="Proteomes" id="UP000187203">
    <property type="component" value="Unassembled WGS sequence"/>
</dbReference>
<evidence type="ECO:0000313" key="2">
    <source>
        <dbReference type="EMBL" id="OMO71163.1"/>
    </source>
</evidence>
<proteinExistence type="predicted"/>
<dbReference type="OrthoDB" id="10446257at2759"/>
<name>A0A1R3HLJ5_9ROSI</name>
<feature type="region of interest" description="Disordered" evidence="1">
    <location>
        <begin position="35"/>
        <end position="58"/>
    </location>
</feature>
<accession>A0A1R3HLJ5</accession>
<keyword evidence="3" id="KW-1185">Reference proteome</keyword>
<protein>
    <submittedName>
        <fullName evidence="2">Uncharacterized protein</fullName>
    </submittedName>
</protein>
<sequence length="58" mass="6500">MDDGQHGIEIYGDSQQPGMLATALNGDFQSRILRNEKDADLNGDFQPRTLRNHDGDRV</sequence>
<gene>
    <name evidence="2" type="ORF">COLO4_28367</name>
</gene>
<dbReference type="EMBL" id="AWUE01019875">
    <property type="protein sequence ID" value="OMO71163.1"/>
    <property type="molecule type" value="Genomic_DNA"/>
</dbReference>